<evidence type="ECO:0000256" key="4">
    <source>
        <dbReference type="ARBA" id="ARBA00008766"/>
    </source>
</evidence>
<dbReference type="InterPro" id="IPR036005">
    <property type="entry name" value="Creatinase/aminopeptidase-like"/>
</dbReference>
<dbReference type="InterPro" id="IPR001131">
    <property type="entry name" value="Peptidase_M24B_aminopep-P_CS"/>
</dbReference>
<evidence type="ECO:0000256" key="2">
    <source>
        <dbReference type="ARBA" id="ARBA00001936"/>
    </source>
</evidence>
<comment type="function">
    <text evidence="3">Catalyzes the removal of a penultimate prolyl residue from the N-termini of peptides.</text>
</comment>
<dbReference type="Pfam" id="PF05195">
    <property type="entry name" value="AMP_N"/>
    <property type="match status" value="1"/>
</dbReference>
<evidence type="ECO:0000256" key="10">
    <source>
        <dbReference type="ARBA" id="ARBA00023049"/>
    </source>
</evidence>
<keyword evidence="6 17" id="KW-0031">Aminopeptidase</keyword>
<feature type="region of interest" description="Disordered" evidence="15">
    <location>
        <begin position="677"/>
        <end position="725"/>
    </location>
</feature>
<evidence type="ECO:0000256" key="8">
    <source>
        <dbReference type="ARBA" id="ARBA00022723"/>
    </source>
</evidence>
<feature type="compositionally biased region" description="Polar residues" evidence="15">
    <location>
        <begin position="558"/>
        <end position="568"/>
    </location>
</feature>
<feature type="compositionally biased region" description="Low complexity" evidence="15">
    <location>
        <begin position="677"/>
        <end position="689"/>
    </location>
</feature>
<organism evidence="17 18">
    <name type="scientific">Pseudovirgaria hyperparasitica</name>
    <dbReference type="NCBI Taxonomy" id="470096"/>
    <lineage>
        <taxon>Eukaryota</taxon>
        <taxon>Fungi</taxon>
        <taxon>Dikarya</taxon>
        <taxon>Ascomycota</taxon>
        <taxon>Pezizomycotina</taxon>
        <taxon>Dothideomycetes</taxon>
        <taxon>Dothideomycetes incertae sedis</taxon>
        <taxon>Acrospermales</taxon>
        <taxon>Acrospermaceae</taxon>
        <taxon>Pseudovirgaria</taxon>
    </lineage>
</organism>
<evidence type="ECO:0000256" key="11">
    <source>
        <dbReference type="ARBA" id="ARBA00023211"/>
    </source>
</evidence>
<comment type="cofactor">
    <cofactor evidence="2">
        <name>Mn(2+)</name>
        <dbReference type="ChEBI" id="CHEBI:29035"/>
    </cofactor>
</comment>
<dbReference type="SUPFAM" id="SSF55920">
    <property type="entry name" value="Creatinase/aminopeptidase"/>
    <property type="match status" value="1"/>
</dbReference>
<name>A0A6A6W4K0_9PEZI</name>
<feature type="region of interest" description="Disordered" evidence="15">
    <location>
        <begin position="557"/>
        <end position="580"/>
    </location>
</feature>
<evidence type="ECO:0000256" key="15">
    <source>
        <dbReference type="SAM" id="MobiDB-lite"/>
    </source>
</evidence>
<dbReference type="PROSITE" id="PS00491">
    <property type="entry name" value="PROLINE_PEPTIDASE"/>
    <property type="match status" value="1"/>
</dbReference>
<dbReference type="Gene3D" id="3.90.230.10">
    <property type="entry name" value="Creatinase/methionine aminopeptidase superfamily"/>
    <property type="match status" value="1"/>
</dbReference>
<dbReference type="GeneID" id="54488166"/>
<dbReference type="EC" id="3.4.11.9" evidence="5"/>
<feature type="region of interest" description="Disordered" evidence="15">
    <location>
        <begin position="835"/>
        <end position="876"/>
    </location>
</feature>
<dbReference type="Proteomes" id="UP000799437">
    <property type="component" value="Unassembled WGS sequence"/>
</dbReference>
<evidence type="ECO:0000256" key="12">
    <source>
        <dbReference type="ARBA" id="ARBA00030849"/>
    </source>
</evidence>
<gene>
    <name evidence="17" type="ORF">EJ05DRAFT_501393</name>
</gene>
<dbReference type="PANTHER" id="PTHR43226:SF3">
    <property type="entry name" value="XAA-PRO AMINOPEPTIDASE AN0832-RELATED"/>
    <property type="match status" value="1"/>
</dbReference>
<dbReference type="GO" id="GO:0006508">
    <property type="term" value="P:proteolysis"/>
    <property type="evidence" value="ECO:0007669"/>
    <property type="project" value="UniProtKB-KW"/>
</dbReference>
<protein>
    <recommendedName>
        <fullName evidence="5">Xaa-Pro aminopeptidase</fullName>
        <ecNumber evidence="5">3.4.11.9</ecNumber>
    </recommendedName>
    <alternativeName>
        <fullName evidence="12">Aminoacylproline aminopeptidase</fullName>
    </alternativeName>
    <alternativeName>
        <fullName evidence="13">Prolidase</fullName>
    </alternativeName>
</protein>
<keyword evidence="7" id="KW-0645">Protease</keyword>
<comment type="similarity">
    <text evidence="4 14">Belongs to the peptidase M24B family.</text>
</comment>
<evidence type="ECO:0000256" key="9">
    <source>
        <dbReference type="ARBA" id="ARBA00022801"/>
    </source>
</evidence>
<dbReference type="EMBL" id="ML996574">
    <property type="protein sequence ID" value="KAF2756840.1"/>
    <property type="molecule type" value="Genomic_DNA"/>
</dbReference>
<dbReference type="CDD" id="cd01087">
    <property type="entry name" value="Prolidase"/>
    <property type="match status" value="1"/>
</dbReference>
<dbReference type="GO" id="GO:0030145">
    <property type="term" value="F:manganese ion binding"/>
    <property type="evidence" value="ECO:0007669"/>
    <property type="project" value="InterPro"/>
</dbReference>
<accession>A0A6A6W4K0</accession>
<evidence type="ECO:0000313" key="17">
    <source>
        <dbReference type="EMBL" id="KAF2756840.1"/>
    </source>
</evidence>
<evidence type="ECO:0000259" key="16">
    <source>
        <dbReference type="SMART" id="SM01011"/>
    </source>
</evidence>
<keyword evidence="8 14" id="KW-0479">Metal-binding</keyword>
<dbReference type="Pfam" id="PF00557">
    <property type="entry name" value="Peptidase_M24"/>
    <property type="match status" value="1"/>
</dbReference>
<proteinExistence type="inferred from homology"/>
<comment type="catalytic activity">
    <reaction evidence="1">
        <text>Release of any N-terminal amino acid, including proline, that is linked to proline, even from a dipeptide or tripeptide.</text>
        <dbReference type="EC" id="3.4.11.9"/>
    </reaction>
</comment>
<sequence>MDLRLRLEHCHAPESTPFNKYPAKQHAQRVAEKLGVEEGLIYLPGTPTRLLEDSDMPIPFHQRRYFYYITGVNEIDCHVTYDIGADILNLYIPKHDLHDTIYNGPGLSIPSAYTKYDVDVVELNTCVAAHVEAWARRNDAPIFVLHQQQQPETKLDQTRFNTDSLQNAMNQARVIKDHHEIELIRKANEISAEAHRNVLRKIKTFTTESEVAGIFMDTCISNGAPNQAYDIIAAAGENASTLHYARNNDSLADKQLMCLDAGCEYDLYASDVTRSFPLSGSWTKEAKDIYELVQAMQDACVQRMGAGVRYIDLHILAHKVAIRGLLDLGILHNGTVAEIYEAGTSLAFYPHGLGHHIGLDVHDVLYRDLLRPLKAVSAESGTSRSVWQVMDIESMVENAASPYGTTLEENMVLTVEPGIYFNRLALESVYLPSPVHAKFINPAILKRYLPVGGVRIEDNYLITSKGNENLTTAPKGNEALRIINGDDTDSHTPAPLYCPIRGRHDMQTYVDTTEIRRTTKRRLASLQYAEQLRRVNELHAQSVLQERGRNETIALPPNVTSSTVSSARSHPEALNTRSSKHAVTGMTTDTLKKDNLHWLLDGNETETLGTRFSETAAKRMTADTLHWLLDGSETESMLAAIEETETNHQECTGSPQGTRESWEMSETSTPLILVDETSSPSLQSPTSSPCHKGVRESEWHHGATPLETTGGPTVPQKVPEIPAKPMPYRNSVASLRSAYVAPEMEQSDRRPSIDLIQHSVNSSVVPNRSNTTGCLPDRQVCHAADPHPFQDYNTRRKKMVDASPVRHMAAHRQRQSFGHNTGYSDIPPQLPNIRTKGPLRNRQSMPLLPCPAETSEPQKPPGNPFHAPVPVQSQLPWNTNPFRDPNMYSAITQSSELYSPPSSYRTRMQLKGYTHPTHQDSQRLHVLEESEQSQYLKPWWLVQAEGELRRKHPMADFRLRLCPVRGWQVTCSQCSLQSSMPSAIAVGPGLTLDEFEQHLWSIDHAPSGYVKLEHSGPTHIY</sequence>
<dbReference type="InterPro" id="IPR052433">
    <property type="entry name" value="X-Pro_dipept-like"/>
</dbReference>
<dbReference type="OrthoDB" id="10261878at2759"/>
<dbReference type="SMART" id="SM01011">
    <property type="entry name" value="AMP_N"/>
    <property type="match status" value="1"/>
</dbReference>
<evidence type="ECO:0000256" key="3">
    <source>
        <dbReference type="ARBA" id="ARBA00002443"/>
    </source>
</evidence>
<dbReference type="InterPro" id="IPR000994">
    <property type="entry name" value="Pept_M24"/>
</dbReference>
<evidence type="ECO:0000256" key="5">
    <source>
        <dbReference type="ARBA" id="ARBA00012574"/>
    </source>
</evidence>
<dbReference type="InterPro" id="IPR007865">
    <property type="entry name" value="Aminopep_P_N"/>
</dbReference>
<dbReference type="GO" id="GO:0070006">
    <property type="term" value="F:metalloaminopeptidase activity"/>
    <property type="evidence" value="ECO:0007669"/>
    <property type="project" value="InterPro"/>
</dbReference>
<keyword evidence="10" id="KW-0482">Metalloprotease</keyword>
<dbReference type="AlphaFoldDB" id="A0A6A6W4K0"/>
<dbReference type="PANTHER" id="PTHR43226">
    <property type="entry name" value="XAA-PRO AMINOPEPTIDASE 3"/>
    <property type="match status" value="1"/>
</dbReference>
<dbReference type="Gene3D" id="3.40.350.10">
    <property type="entry name" value="Creatinase/prolidase N-terminal domain"/>
    <property type="match status" value="1"/>
</dbReference>
<evidence type="ECO:0000313" key="18">
    <source>
        <dbReference type="Proteomes" id="UP000799437"/>
    </source>
</evidence>
<evidence type="ECO:0000256" key="7">
    <source>
        <dbReference type="ARBA" id="ARBA00022670"/>
    </source>
</evidence>
<dbReference type="SUPFAM" id="SSF53092">
    <property type="entry name" value="Creatinase/prolidase N-terminal domain"/>
    <property type="match status" value="1"/>
</dbReference>
<dbReference type="InterPro" id="IPR029149">
    <property type="entry name" value="Creatin/AminoP/Spt16_N"/>
</dbReference>
<keyword evidence="9" id="KW-0378">Hydrolase</keyword>
<feature type="domain" description="Aminopeptidase P N-terminal" evidence="16">
    <location>
        <begin position="21"/>
        <end position="152"/>
    </location>
</feature>
<keyword evidence="18" id="KW-1185">Reference proteome</keyword>
<reference evidence="17" key="1">
    <citation type="journal article" date="2020" name="Stud. Mycol.">
        <title>101 Dothideomycetes genomes: a test case for predicting lifestyles and emergence of pathogens.</title>
        <authorList>
            <person name="Haridas S."/>
            <person name="Albert R."/>
            <person name="Binder M."/>
            <person name="Bloem J."/>
            <person name="Labutti K."/>
            <person name="Salamov A."/>
            <person name="Andreopoulos B."/>
            <person name="Baker S."/>
            <person name="Barry K."/>
            <person name="Bills G."/>
            <person name="Bluhm B."/>
            <person name="Cannon C."/>
            <person name="Castanera R."/>
            <person name="Culley D."/>
            <person name="Daum C."/>
            <person name="Ezra D."/>
            <person name="Gonzalez J."/>
            <person name="Henrissat B."/>
            <person name="Kuo A."/>
            <person name="Liang C."/>
            <person name="Lipzen A."/>
            <person name="Lutzoni F."/>
            <person name="Magnuson J."/>
            <person name="Mondo S."/>
            <person name="Nolan M."/>
            <person name="Ohm R."/>
            <person name="Pangilinan J."/>
            <person name="Park H.-J."/>
            <person name="Ramirez L."/>
            <person name="Alfaro M."/>
            <person name="Sun H."/>
            <person name="Tritt A."/>
            <person name="Yoshinaga Y."/>
            <person name="Zwiers L.-H."/>
            <person name="Turgeon B."/>
            <person name="Goodwin S."/>
            <person name="Spatafora J."/>
            <person name="Crous P."/>
            <person name="Grigoriev I."/>
        </authorList>
    </citation>
    <scope>NUCLEOTIDE SEQUENCE</scope>
    <source>
        <strain evidence="17">CBS 121739</strain>
    </source>
</reference>
<keyword evidence="11" id="KW-0464">Manganese</keyword>
<evidence type="ECO:0000256" key="1">
    <source>
        <dbReference type="ARBA" id="ARBA00001424"/>
    </source>
</evidence>
<dbReference type="RefSeq" id="XP_033599291.1">
    <property type="nucleotide sequence ID" value="XM_033747112.1"/>
</dbReference>
<evidence type="ECO:0000256" key="14">
    <source>
        <dbReference type="RuleBase" id="RU000590"/>
    </source>
</evidence>
<evidence type="ECO:0000256" key="6">
    <source>
        <dbReference type="ARBA" id="ARBA00022438"/>
    </source>
</evidence>
<evidence type="ECO:0000256" key="13">
    <source>
        <dbReference type="ARBA" id="ARBA00032413"/>
    </source>
</evidence>